<comment type="similarity">
    <text evidence="5">Belongs to the binding-protein-dependent transport system permease family.</text>
</comment>
<evidence type="ECO:0000256" key="1">
    <source>
        <dbReference type="ARBA" id="ARBA00004651"/>
    </source>
</evidence>
<dbReference type="EMBL" id="MQWA01000001">
    <property type="protein sequence ID" value="PQJ29682.1"/>
    <property type="molecule type" value="Genomic_DNA"/>
</dbReference>
<evidence type="ECO:0000256" key="3">
    <source>
        <dbReference type="ARBA" id="ARBA00022989"/>
    </source>
</evidence>
<sequence>MRKVAWFILVASVLAALAEVFGLHLPTMSWAYDLSHKVSWLQSEIGTAESLGKFVWFGYAMSVVGIAVAVLLLIKNPVGKEMLPSTKVRLNRFKSNTRGYVSFWIILAMILLAGLDQVVVGKRALFVKTDAGMYFPAFSRAVYYGKDFGLTGDKSSAEADYRLVKQLGDHTVLMPLVPFDPTQDTVKVPFVELEDKAGVLIGINGSAMNGSVSTLYDGDSERRHMIYDYRKGVKQGLVVGRDRKGVPVYEARYEKGALVDDSETYSGEEISREEFLAAGDGKLCKVFFHAAPPGKEHLLGTTPLGSDMVAYLYGGLQINIKAALIYIPMIYFIGVSLGLLMGFFGGAFDLIFQRIIEIFSTIPFLFVVIIFSSLLDAKDRGLGLILLILIAFGWMGMTYLMRTAAMKEKARDYVAAARVSGASTPRIIFTHILPNTVAILVTLVPFSVSGIIMSLTALDYLGFGLPSEYATWGTLLKDGLANFSKPWLVASSFTALVSTLVLVTFVGEAVRDAFDPKKFTTYK</sequence>
<feature type="transmembrane region" description="Helical" evidence="5">
    <location>
        <begin position="487"/>
        <end position="510"/>
    </location>
</feature>
<keyword evidence="5" id="KW-0813">Transport</keyword>
<dbReference type="CDD" id="cd06261">
    <property type="entry name" value="TM_PBP2"/>
    <property type="match status" value="1"/>
</dbReference>
<feature type="transmembrane region" description="Helical" evidence="5">
    <location>
        <begin position="436"/>
        <end position="458"/>
    </location>
</feature>
<dbReference type="InterPro" id="IPR035906">
    <property type="entry name" value="MetI-like_sf"/>
</dbReference>
<feature type="transmembrane region" description="Helical" evidence="5">
    <location>
        <begin position="95"/>
        <end position="115"/>
    </location>
</feature>
<organism evidence="7 8">
    <name type="scientific">Rubritalea profundi</name>
    <dbReference type="NCBI Taxonomy" id="1658618"/>
    <lineage>
        <taxon>Bacteria</taxon>
        <taxon>Pseudomonadati</taxon>
        <taxon>Verrucomicrobiota</taxon>
        <taxon>Verrucomicrobiia</taxon>
        <taxon>Verrucomicrobiales</taxon>
        <taxon>Rubritaleaceae</taxon>
        <taxon>Rubritalea</taxon>
    </lineage>
</organism>
<accession>A0A2S7U5T2</accession>
<proteinExistence type="inferred from homology"/>
<name>A0A2S7U5T2_9BACT</name>
<keyword evidence="2 5" id="KW-0812">Transmembrane</keyword>
<evidence type="ECO:0000313" key="8">
    <source>
        <dbReference type="Proteomes" id="UP000239907"/>
    </source>
</evidence>
<dbReference type="Proteomes" id="UP000239907">
    <property type="component" value="Unassembled WGS sequence"/>
</dbReference>
<keyword evidence="4 5" id="KW-0472">Membrane</keyword>
<keyword evidence="8" id="KW-1185">Reference proteome</keyword>
<evidence type="ECO:0000256" key="2">
    <source>
        <dbReference type="ARBA" id="ARBA00022692"/>
    </source>
</evidence>
<dbReference type="GO" id="GO:0005886">
    <property type="term" value="C:plasma membrane"/>
    <property type="evidence" value="ECO:0007669"/>
    <property type="project" value="UniProtKB-SubCell"/>
</dbReference>
<dbReference type="PANTHER" id="PTHR30325:SF0">
    <property type="entry name" value="INNER MEMBRANE ABC TRANSPORTER PERMEASE PROTEIN YEJE"/>
    <property type="match status" value="1"/>
</dbReference>
<dbReference type="RefSeq" id="WP_105044190.1">
    <property type="nucleotide sequence ID" value="NZ_MQWA01000001.1"/>
</dbReference>
<keyword evidence="3 5" id="KW-1133">Transmembrane helix</keyword>
<evidence type="ECO:0000259" key="6">
    <source>
        <dbReference type="PROSITE" id="PS50928"/>
    </source>
</evidence>
<dbReference type="PANTHER" id="PTHR30325">
    <property type="entry name" value="MEMBRANE COMPONENT OF ABC TRANSPORTER"/>
    <property type="match status" value="1"/>
</dbReference>
<evidence type="ECO:0000256" key="5">
    <source>
        <dbReference type="RuleBase" id="RU363032"/>
    </source>
</evidence>
<dbReference type="InterPro" id="IPR000515">
    <property type="entry name" value="MetI-like"/>
</dbReference>
<dbReference type="GO" id="GO:0055085">
    <property type="term" value="P:transmembrane transport"/>
    <property type="evidence" value="ECO:0007669"/>
    <property type="project" value="InterPro"/>
</dbReference>
<dbReference type="OrthoDB" id="9797472at2"/>
<feature type="transmembrane region" description="Helical" evidence="5">
    <location>
        <begin position="54"/>
        <end position="74"/>
    </location>
</feature>
<feature type="transmembrane region" description="Helical" evidence="5">
    <location>
        <begin position="355"/>
        <end position="375"/>
    </location>
</feature>
<dbReference type="PROSITE" id="PS50928">
    <property type="entry name" value="ABC_TM1"/>
    <property type="match status" value="1"/>
</dbReference>
<reference evidence="7 8" key="1">
    <citation type="submission" date="2016-12" db="EMBL/GenBank/DDBJ databases">
        <title>Study of bacterial adaptation to deep sea.</title>
        <authorList>
            <person name="Song J."/>
            <person name="Yoshizawa S."/>
            <person name="Kogure K."/>
        </authorList>
    </citation>
    <scope>NUCLEOTIDE SEQUENCE [LARGE SCALE GENOMIC DNA]</scope>
    <source>
        <strain evidence="7 8">SAORIC-165</strain>
    </source>
</reference>
<feature type="transmembrane region" description="Helical" evidence="5">
    <location>
        <begin position="325"/>
        <end position="348"/>
    </location>
</feature>
<dbReference type="GO" id="GO:0042884">
    <property type="term" value="P:microcin transport"/>
    <property type="evidence" value="ECO:0007669"/>
    <property type="project" value="TreeGrafter"/>
</dbReference>
<dbReference type="AlphaFoldDB" id="A0A2S7U5T2"/>
<comment type="subcellular location">
    <subcellularLocation>
        <location evidence="1 5">Cell membrane</location>
        <topology evidence="1 5">Multi-pass membrane protein</topology>
    </subcellularLocation>
</comment>
<evidence type="ECO:0000313" key="7">
    <source>
        <dbReference type="EMBL" id="PQJ29682.1"/>
    </source>
</evidence>
<dbReference type="Gene3D" id="1.10.3720.10">
    <property type="entry name" value="MetI-like"/>
    <property type="match status" value="1"/>
</dbReference>
<protein>
    <recommendedName>
        <fullName evidence="6">ABC transmembrane type-1 domain-containing protein</fullName>
    </recommendedName>
</protein>
<dbReference type="Pfam" id="PF00528">
    <property type="entry name" value="BPD_transp_1"/>
    <property type="match status" value="1"/>
</dbReference>
<comment type="caution">
    <text evidence="7">The sequence shown here is derived from an EMBL/GenBank/DDBJ whole genome shotgun (WGS) entry which is preliminary data.</text>
</comment>
<gene>
    <name evidence="7" type="ORF">BSZ32_15080</name>
</gene>
<dbReference type="SUPFAM" id="SSF161098">
    <property type="entry name" value="MetI-like"/>
    <property type="match status" value="1"/>
</dbReference>
<feature type="transmembrane region" description="Helical" evidence="5">
    <location>
        <begin position="381"/>
        <end position="401"/>
    </location>
</feature>
<feature type="domain" description="ABC transmembrane type-1" evidence="6">
    <location>
        <begin position="316"/>
        <end position="506"/>
    </location>
</feature>
<evidence type="ECO:0000256" key="4">
    <source>
        <dbReference type="ARBA" id="ARBA00023136"/>
    </source>
</evidence>